<keyword evidence="1" id="KW-0547">Nucleotide-binding</keyword>
<keyword evidence="2" id="KW-0460">Magnesium</keyword>
<dbReference type="InterPro" id="IPR006073">
    <property type="entry name" value="GTP-bd"/>
</dbReference>
<dbReference type="EMBL" id="MWAK01000200">
    <property type="protein sequence ID" value="OPZ91127.1"/>
    <property type="molecule type" value="Genomic_DNA"/>
</dbReference>
<dbReference type="SUPFAM" id="SSF52540">
    <property type="entry name" value="P-loop containing nucleoside triphosphate hydrolases"/>
    <property type="match status" value="1"/>
</dbReference>
<dbReference type="PROSITE" id="PS51710">
    <property type="entry name" value="G_OBG"/>
    <property type="match status" value="1"/>
</dbReference>
<keyword evidence="3" id="KW-0342">GTP-binding</keyword>
<dbReference type="InterPro" id="IPR027417">
    <property type="entry name" value="P-loop_NTPase"/>
</dbReference>
<dbReference type="GO" id="GO:0003924">
    <property type="term" value="F:GTPase activity"/>
    <property type="evidence" value="ECO:0007669"/>
    <property type="project" value="InterPro"/>
</dbReference>
<accession>A0A1V5MD17</accession>
<dbReference type="InterPro" id="IPR006169">
    <property type="entry name" value="GTP1_OBG_dom"/>
</dbReference>
<dbReference type="GO" id="GO:0005525">
    <property type="term" value="F:GTP binding"/>
    <property type="evidence" value="ECO:0007669"/>
    <property type="project" value="UniProtKB-KW"/>
</dbReference>
<dbReference type="CDD" id="cd01898">
    <property type="entry name" value="Obg"/>
    <property type="match status" value="1"/>
</dbReference>
<proteinExistence type="predicted"/>
<feature type="domain" description="Obg" evidence="5">
    <location>
        <begin position="1"/>
        <end position="26"/>
    </location>
</feature>
<comment type="caution">
    <text evidence="6">The sequence shown here is derived from an EMBL/GenBank/DDBJ whole genome shotgun (WGS) entry which is preliminary data.</text>
</comment>
<dbReference type="PRINTS" id="PR00326">
    <property type="entry name" value="GTP1OBG"/>
</dbReference>
<sequence>MRQAPRFARPGKPGEERQLVLELKLIADVGLVGYPNSGKSTLLSVISNSRPRIAPYPFTTLEPCLGLVKVPDGSSFVAADLPGLIEGAHQGRGLGDRFLRHIERTRFLLHLVDLSEAEPLERYRKIRRELVAYGCGLETKPELVVGTKLDLPEARRRAPAFKRELAREGRESLVICAVSGQGLESLLRSVAGRLRELGR</sequence>
<evidence type="ECO:0000256" key="1">
    <source>
        <dbReference type="ARBA" id="ARBA00022741"/>
    </source>
</evidence>
<dbReference type="Proteomes" id="UP000485484">
    <property type="component" value="Unassembled WGS sequence"/>
</dbReference>
<name>A0A1V5MD17_UNCT6</name>
<organism evidence="6">
    <name type="scientific">candidate division TA06 bacterium ADurb.Bin417</name>
    <dbReference type="NCBI Taxonomy" id="1852828"/>
    <lineage>
        <taxon>Bacteria</taxon>
        <taxon>Bacteria division TA06</taxon>
    </lineage>
</organism>
<evidence type="ECO:0000256" key="3">
    <source>
        <dbReference type="ARBA" id="ARBA00023134"/>
    </source>
</evidence>
<dbReference type="Pfam" id="PF01926">
    <property type="entry name" value="MMR_HSR1"/>
    <property type="match status" value="1"/>
</dbReference>
<dbReference type="PANTHER" id="PTHR11702">
    <property type="entry name" value="DEVELOPMENTALLY REGULATED GTP-BINDING PROTEIN-RELATED"/>
    <property type="match status" value="1"/>
</dbReference>
<reference evidence="6" key="1">
    <citation type="submission" date="2017-02" db="EMBL/GenBank/DDBJ databases">
        <title>Delving into the versatile metabolic prowess of the omnipresent phylum Bacteroidetes.</title>
        <authorList>
            <person name="Nobu M.K."/>
            <person name="Mei R."/>
            <person name="Narihiro T."/>
            <person name="Kuroda K."/>
            <person name="Liu W.-T."/>
        </authorList>
    </citation>
    <scope>NUCLEOTIDE SEQUENCE</scope>
    <source>
        <strain evidence="6">ADurb.Bin417</strain>
    </source>
</reference>
<dbReference type="PROSITE" id="PS51883">
    <property type="entry name" value="OBG"/>
    <property type="match status" value="1"/>
</dbReference>
<protein>
    <submittedName>
        <fullName evidence="6">GTPase ObgE</fullName>
    </submittedName>
</protein>
<dbReference type="InterPro" id="IPR045086">
    <property type="entry name" value="OBG_GTPase"/>
</dbReference>
<evidence type="ECO:0000259" key="5">
    <source>
        <dbReference type="PROSITE" id="PS51883"/>
    </source>
</evidence>
<evidence type="ECO:0000313" key="6">
    <source>
        <dbReference type="EMBL" id="OPZ91127.1"/>
    </source>
</evidence>
<dbReference type="InterPro" id="IPR006074">
    <property type="entry name" value="GTP1-OBG_CS"/>
</dbReference>
<gene>
    <name evidence="6" type="primary">obg</name>
    <name evidence="6" type="ORF">BWY73_01166</name>
</gene>
<dbReference type="PANTHER" id="PTHR11702:SF31">
    <property type="entry name" value="MITOCHONDRIAL RIBOSOME-ASSOCIATED GTPASE 2"/>
    <property type="match status" value="1"/>
</dbReference>
<dbReference type="PROSITE" id="PS00905">
    <property type="entry name" value="GTP1_OBG"/>
    <property type="match status" value="1"/>
</dbReference>
<dbReference type="AlphaFoldDB" id="A0A1V5MD17"/>
<evidence type="ECO:0000256" key="2">
    <source>
        <dbReference type="ARBA" id="ARBA00022842"/>
    </source>
</evidence>
<dbReference type="Gene3D" id="3.40.50.300">
    <property type="entry name" value="P-loop containing nucleotide triphosphate hydrolases"/>
    <property type="match status" value="1"/>
</dbReference>
<evidence type="ECO:0000259" key="4">
    <source>
        <dbReference type="PROSITE" id="PS51710"/>
    </source>
</evidence>
<feature type="domain" description="OBG-type G" evidence="4">
    <location>
        <begin position="27"/>
        <end position="195"/>
    </location>
</feature>
<dbReference type="InterPro" id="IPR031167">
    <property type="entry name" value="G_OBG"/>
</dbReference>
<dbReference type="GO" id="GO:0042254">
    <property type="term" value="P:ribosome biogenesis"/>
    <property type="evidence" value="ECO:0007669"/>
    <property type="project" value="UniProtKB-UniRule"/>
</dbReference>